<dbReference type="SUPFAM" id="SSF51197">
    <property type="entry name" value="Clavaminate synthase-like"/>
    <property type="match status" value="1"/>
</dbReference>
<dbReference type="AlphaFoldDB" id="A0A2S4W7D8"/>
<dbReference type="InterPro" id="IPR026992">
    <property type="entry name" value="DIOX_N"/>
</dbReference>
<accession>A0A2S4W7D8</accession>
<proteinExistence type="predicted"/>
<evidence type="ECO:0000256" key="2">
    <source>
        <dbReference type="ARBA" id="ARBA00023002"/>
    </source>
</evidence>
<reference evidence="5" key="1">
    <citation type="submission" date="2017-12" db="EMBL/GenBank/DDBJ databases">
        <title>Gene loss provides genomic basis for host adaptation in cereal stripe rust fungi.</title>
        <authorList>
            <person name="Xia C."/>
        </authorList>
    </citation>
    <scope>NUCLEOTIDE SEQUENCE [LARGE SCALE GENOMIC DNA]</scope>
    <source>
        <strain evidence="5">93-210</strain>
    </source>
</reference>
<dbReference type="VEuPathDB" id="FungiDB:PSHT_14223"/>
<dbReference type="GO" id="GO:0016491">
    <property type="term" value="F:oxidoreductase activity"/>
    <property type="evidence" value="ECO:0007669"/>
    <property type="project" value="UniProtKB-KW"/>
</dbReference>
<keyword evidence="6" id="KW-1185">Reference proteome</keyword>
<dbReference type="GO" id="GO:0046872">
    <property type="term" value="F:metal ion binding"/>
    <property type="evidence" value="ECO:0007669"/>
    <property type="project" value="UniProtKB-KW"/>
</dbReference>
<dbReference type="Gene3D" id="2.60.120.330">
    <property type="entry name" value="B-lactam Antibiotic, Isopenicillin N Synthase, Chain"/>
    <property type="match status" value="1"/>
</dbReference>
<evidence type="ECO:0000313" key="6">
    <source>
        <dbReference type="Proteomes" id="UP000239156"/>
    </source>
</evidence>
<dbReference type="EMBL" id="PKSL01000002">
    <property type="protein sequence ID" value="POW17597.1"/>
    <property type="molecule type" value="Genomic_DNA"/>
</dbReference>
<evidence type="ECO:0000313" key="5">
    <source>
        <dbReference type="EMBL" id="POW17597.1"/>
    </source>
</evidence>
<sequence length="394" mass="44193">MREIGELRRGMCKNDKRAAQWAEDKDGTDMASLPLIDISPFLDPSTSAENLQSTADKIHEACLKAGFFYLTGHGVPLSDQDSIISTTRSFLEDGTEAEKEELSITKNDHARGYQRKGDNVTQGKPDWHEAIDLYAPSPFGDQEGKDQVLGGHNKFPSRPVNFRSVVENWVDRMCSLGLVVMRATAMGLGLTSDQTETYSIRFGTHSGQLNHLFISFLPKQTYHWIYIADYHLCFIFSGFCDVLVTPLYHPHTMAYPAVHIRGSLQVYVAREEGGHGQEPEYHWIEANPVEGAFGNPTSPSIIISEFENLRLTHPLFFTGQYRRNVGDMDNGLYKATLHRVIHKSDNYRVSVPFFYEPAFDAIVSPLPAAIALQERLQGVEKGGGGDRQATHQVW</sequence>
<name>A0A2S4W7D8_9BASI</name>
<evidence type="ECO:0000256" key="1">
    <source>
        <dbReference type="ARBA" id="ARBA00022723"/>
    </source>
</evidence>
<protein>
    <recommendedName>
        <fullName evidence="4">Non-haem dioxygenase N-terminal domain-containing protein</fullName>
    </recommendedName>
</protein>
<dbReference type="VEuPathDB" id="FungiDB:PSTT_00366"/>
<feature type="domain" description="Non-haem dioxygenase N-terminal" evidence="4">
    <location>
        <begin position="33"/>
        <end position="157"/>
    </location>
</feature>
<evidence type="ECO:0000256" key="3">
    <source>
        <dbReference type="ARBA" id="ARBA00023004"/>
    </source>
</evidence>
<keyword evidence="2" id="KW-0560">Oxidoreductase</keyword>
<gene>
    <name evidence="5" type="ORF">PSTT_00366</name>
</gene>
<dbReference type="PANTHER" id="PTHR10209:SF881">
    <property type="entry name" value="FI07970P-RELATED"/>
    <property type="match status" value="1"/>
</dbReference>
<dbReference type="Proteomes" id="UP000239156">
    <property type="component" value="Unassembled WGS sequence"/>
</dbReference>
<dbReference type="PANTHER" id="PTHR10209">
    <property type="entry name" value="OXIDOREDUCTASE, 2OG-FE II OXYGENASE FAMILY PROTEIN"/>
    <property type="match status" value="1"/>
</dbReference>
<organism evidence="5 6">
    <name type="scientific">Puccinia striiformis</name>
    <dbReference type="NCBI Taxonomy" id="27350"/>
    <lineage>
        <taxon>Eukaryota</taxon>
        <taxon>Fungi</taxon>
        <taxon>Dikarya</taxon>
        <taxon>Basidiomycota</taxon>
        <taxon>Pucciniomycotina</taxon>
        <taxon>Pucciniomycetes</taxon>
        <taxon>Pucciniales</taxon>
        <taxon>Pucciniaceae</taxon>
        <taxon>Puccinia</taxon>
    </lineage>
</organism>
<dbReference type="Pfam" id="PF14226">
    <property type="entry name" value="DIOX_N"/>
    <property type="match status" value="1"/>
</dbReference>
<dbReference type="InterPro" id="IPR027443">
    <property type="entry name" value="IPNS-like_sf"/>
</dbReference>
<keyword evidence="3" id="KW-0408">Iron</keyword>
<comment type="caution">
    <text evidence="5">The sequence shown here is derived from an EMBL/GenBank/DDBJ whole genome shotgun (WGS) entry which is preliminary data.</text>
</comment>
<keyword evidence="1" id="KW-0479">Metal-binding</keyword>
<evidence type="ECO:0000259" key="4">
    <source>
        <dbReference type="Pfam" id="PF14226"/>
    </source>
</evidence>